<dbReference type="GeneID" id="18811429"/>
<feature type="compositionally biased region" description="Basic residues" evidence="1">
    <location>
        <begin position="1"/>
        <end position="13"/>
    </location>
</feature>
<reference evidence="2" key="1">
    <citation type="submission" date="2011-04" db="EMBL/GenBank/DDBJ databases">
        <title>Evolution of plant cell wall degrading machinery underlies the functional diversity of forest fungi.</title>
        <authorList>
            <consortium name="US DOE Joint Genome Institute (JGI-PGF)"/>
            <person name="Eastwood D.C."/>
            <person name="Floudas D."/>
            <person name="Binder M."/>
            <person name="Majcherczyk A."/>
            <person name="Schneider P."/>
            <person name="Aerts A."/>
            <person name="Asiegbu F.O."/>
            <person name="Baker S.E."/>
            <person name="Barry K."/>
            <person name="Bendiksby M."/>
            <person name="Blumentritt M."/>
            <person name="Coutinho P.M."/>
            <person name="Cullen D."/>
            <person name="Cullen D."/>
            <person name="Gathman A."/>
            <person name="Goodell B."/>
            <person name="Henrissat B."/>
            <person name="Ihrmark K."/>
            <person name="Kauserud H."/>
            <person name="Kohler A."/>
            <person name="LaButti K."/>
            <person name="Lapidus A."/>
            <person name="Lavin J.L."/>
            <person name="Lee Y.-H."/>
            <person name="Lindquist E."/>
            <person name="Lilly W."/>
            <person name="Lucas S."/>
            <person name="Morin E."/>
            <person name="Murat C."/>
            <person name="Oguiza J.A."/>
            <person name="Park J."/>
            <person name="Pisabarro A.G."/>
            <person name="Riley R."/>
            <person name="Rosling A."/>
            <person name="Salamov A."/>
            <person name="Schmidt O."/>
            <person name="Schmutz J."/>
            <person name="Skrede I."/>
            <person name="Stenlid J."/>
            <person name="Wiebenga A."/>
            <person name="Xie X."/>
            <person name="Kues U."/>
            <person name="Hibbett D.S."/>
            <person name="Hoffmeister D."/>
            <person name="Hogberg N."/>
            <person name="Martin F."/>
            <person name="Grigoriev I.V."/>
            <person name="Watkinson S.C."/>
        </authorList>
    </citation>
    <scope>NUCLEOTIDE SEQUENCE</scope>
    <source>
        <strain evidence="2">S7.9</strain>
    </source>
</reference>
<dbReference type="EMBL" id="GL945434">
    <property type="protein sequence ID" value="EGO24699.1"/>
    <property type="molecule type" value="Genomic_DNA"/>
</dbReference>
<dbReference type="AlphaFoldDB" id="F8NXM7"/>
<sequence length="74" mass="8461">MNTLQKKKIKTRHNQPYSHPHASEHPFIYPSLSPFPSAHFSFHPHLTSTSHNLSYGYHERPQVASNTKPPDDGT</sequence>
<name>F8NXM7_SERL9</name>
<proteinExistence type="predicted"/>
<dbReference type="KEGG" id="sla:SERLADRAFT_390348"/>
<gene>
    <name evidence="2" type="ORF">SERLADRAFT_390348</name>
</gene>
<dbReference type="Proteomes" id="UP000008064">
    <property type="component" value="Unassembled WGS sequence"/>
</dbReference>
<dbReference type="HOGENOM" id="CLU_2689343_0_0_1"/>
<protein>
    <submittedName>
        <fullName evidence="2">Uncharacterized protein</fullName>
    </submittedName>
</protein>
<dbReference type="RefSeq" id="XP_007318718.1">
    <property type="nucleotide sequence ID" value="XM_007318656.1"/>
</dbReference>
<evidence type="ECO:0000313" key="2">
    <source>
        <dbReference type="EMBL" id="EGO24699.1"/>
    </source>
</evidence>
<feature type="region of interest" description="Disordered" evidence="1">
    <location>
        <begin position="49"/>
        <end position="74"/>
    </location>
</feature>
<evidence type="ECO:0000256" key="1">
    <source>
        <dbReference type="SAM" id="MobiDB-lite"/>
    </source>
</evidence>
<feature type="region of interest" description="Disordered" evidence="1">
    <location>
        <begin position="1"/>
        <end position="25"/>
    </location>
</feature>
<organism>
    <name type="scientific">Serpula lacrymans var. lacrymans (strain S7.9)</name>
    <name type="common">Dry rot fungus</name>
    <dbReference type="NCBI Taxonomy" id="578457"/>
    <lineage>
        <taxon>Eukaryota</taxon>
        <taxon>Fungi</taxon>
        <taxon>Dikarya</taxon>
        <taxon>Basidiomycota</taxon>
        <taxon>Agaricomycotina</taxon>
        <taxon>Agaricomycetes</taxon>
        <taxon>Agaricomycetidae</taxon>
        <taxon>Boletales</taxon>
        <taxon>Coniophorineae</taxon>
        <taxon>Serpulaceae</taxon>
        <taxon>Serpula</taxon>
    </lineage>
</organism>
<accession>F8NXM7</accession>